<feature type="region of interest" description="Disordered" evidence="6">
    <location>
        <begin position="524"/>
        <end position="575"/>
    </location>
</feature>
<keyword evidence="2" id="KW-0479">Metal-binding</keyword>
<evidence type="ECO:0000256" key="3">
    <source>
        <dbReference type="ARBA" id="ARBA00022771"/>
    </source>
</evidence>
<evidence type="ECO:0000259" key="7">
    <source>
        <dbReference type="Pfam" id="PF07967"/>
    </source>
</evidence>
<evidence type="ECO:0000259" key="8">
    <source>
        <dbReference type="Pfam" id="PF08600"/>
    </source>
</evidence>
<evidence type="ECO:0000256" key="1">
    <source>
        <dbReference type="ARBA" id="ARBA00004123"/>
    </source>
</evidence>
<dbReference type="PANTHER" id="PTHR15835">
    <property type="entry name" value="NUCLEAR-INTERACTING PARTNER OF ALK"/>
    <property type="match status" value="1"/>
</dbReference>
<feature type="compositionally biased region" description="Gly residues" evidence="6">
    <location>
        <begin position="368"/>
        <end position="382"/>
    </location>
</feature>
<feature type="compositionally biased region" description="Low complexity" evidence="6">
    <location>
        <begin position="524"/>
        <end position="538"/>
    </location>
</feature>
<dbReference type="PANTHER" id="PTHR15835:SF6">
    <property type="entry name" value="ZINC FINGER C3HC-TYPE PROTEIN 1"/>
    <property type="match status" value="1"/>
</dbReference>
<dbReference type="InterPro" id="IPR013909">
    <property type="entry name" value="NuBaID_C"/>
</dbReference>
<proteinExistence type="predicted"/>
<feature type="compositionally biased region" description="Low complexity" evidence="6">
    <location>
        <begin position="655"/>
        <end position="673"/>
    </location>
</feature>
<dbReference type="Proteomes" id="UP000650467">
    <property type="component" value="Unassembled WGS sequence"/>
</dbReference>
<dbReference type="AlphaFoldDB" id="A0A835SSB7"/>
<evidence type="ECO:0000313" key="9">
    <source>
        <dbReference type="EMBL" id="KAG2432442.1"/>
    </source>
</evidence>
<organism evidence="9 10">
    <name type="scientific">Chlamydomonas incerta</name>
    <dbReference type="NCBI Taxonomy" id="51695"/>
    <lineage>
        <taxon>Eukaryota</taxon>
        <taxon>Viridiplantae</taxon>
        <taxon>Chlorophyta</taxon>
        <taxon>core chlorophytes</taxon>
        <taxon>Chlorophyceae</taxon>
        <taxon>CS clade</taxon>
        <taxon>Chlamydomonadales</taxon>
        <taxon>Chlamydomonadaceae</taxon>
        <taxon>Chlamydomonas</taxon>
    </lineage>
</organism>
<feature type="domain" description="C3HC-type" evidence="7">
    <location>
        <begin position="58"/>
        <end position="180"/>
    </location>
</feature>
<evidence type="ECO:0000256" key="6">
    <source>
        <dbReference type="SAM" id="MobiDB-lite"/>
    </source>
</evidence>
<evidence type="ECO:0008006" key="11">
    <source>
        <dbReference type="Google" id="ProtNLM"/>
    </source>
</evidence>
<feature type="region of interest" description="Disordered" evidence="6">
    <location>
        <begin position="601"/>
        <end position="623"/>
    </location>
</feature>
<feature type="region of interest" description="Disordered" evidence="6">
    <location>
        <begin position="654"/>
        <end position="680"/>
    </location>
</feature>
<name>A0A835SSB7_CHLIN</name>
<evidence type="ECO:0000256" key="4">
    <source>
        <dbReference type="ARBA" id="ARBA00022833"/>
    </source>
</evidence>
<comment type="subcellular location">
    <subcellularLocation>
        <location evidence="1">Nucleus</location>
    </subcellularLocation>
</comment>
<protein>
    <recommendedName>
        <fullName evidence="11">C3HC-type domain-containing protein</fullName>
    </recommendedName>
</protein>
<keyword evidence="3" id="KW-0863">Zinc-finger</keyword>
<dbReference type="OrthoDB" id="515567at2759"/>
<keyword evidence="10" id="KW-1185">Reference proteome</keyword>
<dbReference type="GO" id="GO:0005634">
    <property type="term" value="C:nucleus"/>
    <property type="evidence" value="ECO:0007669"/>
    <property type="project" value="UniProtKB-SubCell"/>
</dbReference>
<reference evidence="9" key="1">
    <citation type="journal article" date="2020" name="bioRxiv">
        <title>Comparative genomics of Chlamydomonas.</title>
        <authorList>
            <person name="Craig R.J."/>
            <person name="Hasan A.R."/>
            <person name="Ness R.W."/>
            <person name="Keightley P.D."/>
        </authorList>
    </citation>
    <scope>NUCLEOTIDE SEQUENCE</scope>
    <source>
        <strain evidence="9">SAG 7.73</strain>
    </source>
</reference>
<evidence type="ECO:0000256" key="2">
    <source>
        <dbReference type="ARBA" id="ARBA00022723"/>
    </source>
</evidence>
<feature type="compositionally biased region" description="Low complexity" evidence="6">
    <location>
        <begin position="607"/>
        <end position="616"/>
    </location>
</feature>
<dbReference type="EMBL" id="JAEHOC010000021">
    <property type="protein sequence ID" value="KAG2432442.1"/>
    <property type="molecule type" value="Genomic_DNA"/>
</dbReference>
<evidence type="ECO:0000313" key="10">
    <source>
        <dbReference type="Proteomes" id="UP000650467"/>
    </source>
</evidence>
<sequence>MSSVYERITSALSSLGKRARDSSAAEGDGAGAGSAAGGGPTSPGGGGAAARTPKRFRPWEQADLHKRLETYKPLTWFGKPASVGAVPCALKGWVNDGSDSLTCEYCGSKLRYPPHVAYDQRQAAADMFSPALTTKHTATCPWRQTASPPKLLAYVPSSSPEQLCSLFYSLNDKLMRVDVLPDMDTLAIQTLRSTAMPYGSYDDFITAGGPGGGAVIVGGAAGGGAAAHGYGGYSRDQDLAPRRRKMPSVTIRELDDNGDEVMTPTGSAAGAGGLAVAAAAAAGGGDPASMLQALAAAGDAGEGQAVLVQTSKLAPAQKARLLALLGWDVDVLQPDSASGMAVAPYAAGGSYSLNHLGVKPKGAAAAAAGGGGAGGGGGGADGKGGKKAAKVPSSQVVLKCPICHSRMGLWNYSGVRPVPVGRLTAPPPPAAGGAAALMLSPRPGGASSGGAGGAGAFPAAPAAVGSDPLSCTIAGGQYGQFGFGGGAAAAKPFGSAAAAAPFRGGSGLFGSTAAAAAAAATPSAAAPAAGSATPTPAGGLAGRKRKAEAPEAMAVDAPSAPSAGMATPVAAPDGKRQRMATTPLWGGAGFGAIGGPASPGGLGHGGASAAAGAAAGQPRELDPVAQHRSWCPWVYTGSGDEKHMSGWQHMLSALQQQQQQQATPGAAGAPGPADGRQLRDNALEAIRKL</sequence>
<dbReference type="InterPro" id="IPR012935">
    <property type="entry name" value="NuBaID_N"/>
</dbReference>
<feature type="compositionally biased region" description="Gly residues" evidence="6">
    <location>
        <begin position="28"/>
        <end position="48"/>
    </location>
</feature>
<dbReference type="Pfam" id="PF08600">
    <property type="entry name" value="NuBaID_C"/>
    <property type="match status" value="1"/>
</dbReference>
<accession>A0A835SSB7</accession>
<dbReference type="Pfam" id="PF07967">
    <property type="entry name" value="zf-C3HC"/>
    <property type="match status" value="1"/>
</dbReference>
<dbReference type="GO" id="GO:0008270">
    <property type="term" value="F:zinc ion binding"/>
    <property type="evidence" value="ECO:0007669"/>
    <property type="project" value="UniProtKB-KW"/>
</dbReference>
<keyword evidence="4" id="KW-0862">Zinc</keyword>
<gene>
    <name evidence="9" type="ORF">HXX76_008788</name>
</gene>
<comment type="caution">
    <text evidence="9">The sequence shown here is derived from an EMBL/GenBank/DDBJ whole genome shotgun (WGS) entry which is preliminary data.</text>
</comment>
<keyword evidence="5" id="KW-0539">Nucleus</keyword>
<evidence type="ECO:0000256" key="5">
    <source>
        <dbReference type="ARBA" id="ARBA00023242"/>
    </source>
</evidence>
<feature type="domain" description="NuBaID C-terminal" evidence="8">
    <location>
        <begin position="620"/>
        <end position="660"/>
    </location>
</feature>
<feature type="region of interest" description="Disordered" evidence="6">
    <location>
        <begin position="14"/>
        <end position="58"/>
    </location>
</feature>
<feature type="region of interest" description="Disordered" evidence="6">
    <location>
        <begin position="367"/>
        <end position="388"/>
    </location>
</feature>